<name>A0A1T5K0L0_9GAMM</name>
<protein>
    <submittedName>
        <fullName evidence="1">Uncharacterized protein</fullName>
    </submittedName>
</protein>
<evidence type="ECO:0000313" key="2">
    <source>
        <dbReference type="Proteomes" id="UP000190341"/>
    </source>
</evidence>
<reference evidence="1 2" key="1">
    <citation type="submission" date="2017-02" db="EMBL/GenBank/DDBJ databases">
        <authorList>
            <person name="Peterson S.W."/>
        </authorList>
    </citation>
    <scope>NUCLEOTIDE SEQUENCE [LARGE SCALE GENOMIC DNA]</scope>
    <source>
        <strain evidence="1 2">P15</strain>
    </source>
</reference>
<gene>
    <name evidence="1" type="ORF">SAMN06296058_1241</name>
</gene>
<proteinExistence type="predicted"/>
<dbReference type="STRING" id="428993.SAMN06296058_1241"/>
<accession>A0A1T5K0L0</accession>
<dbReference type="AlphaFoldDB" id="A0A1T5K0L0"/>
<keyword evidence="2" id="KW-1185">Reference proteome</keyword>
<evidence type="ECO:0000313" key="1">
    <source>
        <dbReference type="EMBL" id="SKC57045.1"/>
    </source>
</evidence>
<dbReference type="EMBL" id="FUZV01000001">
    <property type="protein sequence ID" value="SKC57045.1"/>
    <property type="molecule type" value="Genomic_DNA"/>
</dbReference>
<sequence>MTMTSIPTAPDVRVTAAHLRSIPHYTTRRGFCVSGARAWFQRHGLDFRAFVRDGIPASQLEATGCGLGAALANWARQEVAHGR</sequence>
<dbReference type="Proteomes" id="UP000190341">
    <property type="component" value="Unassembled WGS sequence"/>
</dbReference>
<organism evidence="1 2">
    <name type="scientific">Pseudoxanthomonas indica</name>
    <dbReference type="NCBI Taxonomy" id="428993"/>
    <lineage>
        <taxon>Bacteria</taxon>
        <taxon>Pseudomonadati</taxon>
        <taxon>Pseudomonadota</taxon>
        <taxon>Gammaproteobacteria</taxon>
        <taxon>Lysobacterales</taxon>
        <taxon>Lysobacteraceae</taxon>
        <taxon>Pseudoxanthomonas</taxon>
    </lineage>
</organism>